<evidence type="ECO:0000313" key="1">
    <source>
        <dbReference type="EMBL" id="ANE50433.1"/>
    </source>
</evidence>
<reference evidence="2" key="1">
    <citation type="submission" date="2015-01" db="EMBL/GenBank/DDBJ databases">
        <title>Flavisolibacter sp./LCS9/ whole genome sequencing.</title>
        <authorList>
            <person name="Kim M.K."/>
            <person name="Srinivasan S."/>
            <person name="Lee J.-J."/>
        </authorList>
    </citation>
    <scope>NUCLEOTIDE SEQUENCE [LARGE SCALE GENOMIC DNA]</scope>
    <source>
        <strain evidence="2">LCS9</strain>
    </source>
</reference>
<accession>A0A172TUI0</accession>
<keyword evidence="2" id="KW-1185">Reference proteome</keyword>
<dbReference type="RefSeq" id="WP_066403280.1">
    <property type="nucleotide sequence ID" value="NZ_CP011390.1"/>
</dbReference>
<dbReference type="KEGG" id="fla:SY85_07935"/>
<sequence>MLLHQFNRLSKGKKYQYLLFNGACVSDRNTDAEDILLFQLTDYYVEIFFKRHTDRINKVKCFKDTNELDPYLEEININALFC</sequence>
<reference evidence="1 2" key="2">
    <citation type="journal article" date="2016" name="Int. J. Syst. Evol. Microbiol.">
        <title>Flavisolibacter tropicus sp. nov., isolated from tropical soil.</title>
        <authorList>
            <person name="Lee J.J."/>
            <person name="Kang M.S."/>
            <person name="Kim G.S."/>
            <person name="Lee C.S."/>
            <person name="Lim S."/>
            <person name="Lee J."/>
            <person name="Roh S.H."/>
            <person name="Kang H."/>
            <person name="Ha J.M."/>
            <person name="Bae S."/>
            <person name="Jung H.Y."/>
            <person name="Kim M.K."/>
        </authorList>
    </citation>
    <scope>NUCLEOTIDE SEQUENCE [LARGE SCALE GENOMIC DNA]</scope>
    <source>
        <strain evidence="1 2">LCS9</strain>
    </source>
</reference>
<dbReference type="EMBL" id="CP011390">
    <property type="protein sequence ID" value="ANE50433.1"/>
    <property type="molecule type" value="Genomic_DNA"/>
</dbReference>
<dbReference type="AlphaFoldDB" id="A0A172TUI0"/>
<protein>
    <submittedName>
        <fullName evidence="1">Uncharacterized protein</fullName>
    </submittedName>
</protein>
<gene>
    <name evidence="1" type="ORF">SY85_07935</name>
</gene>
<evidence type="ECO:0000313" key="2">
    <source>
        <dbReference type="Proteomes" id="UP000077177"/>
    </source>
</evidence>
<proteinExistence type="predicted"/>
<dbReference type="Proteomes" id="UP000077177">
    <property type="component" value="Chromosome"/>
</dbReference>
<organism evidence="1 2">
    <name type="scientific">Flavisolibacter tropicus</name>
    <dbReference type="NCBI Taxonomy" id="1492898"/>
    <lineage>
        <taxon>Bacteria</taxon>
        <taxon>Pseudomonadati</taxon>
        <taxon>Bacteroidota</taxon>
        <taxon>Chitinophagia</taxon>
        <taxon>Chitinophagales</taxon>
        <taxon>Chitinophagaceae</taxon>
        <taxon>Flavisolibacter</taxon>
    </lineage>
</organism>
<dbReference type="OrthoDB" id="678885at2"/>
<name>A0A172TUI0_9BACT</name>
<dbReference type="STRING" id="1492898.SY85_07935"/>